<dbReference type="InterPro" id="IPR047817">
    <property type="entry name" value="ABC2_TM_bact-type"/>
</dbReference>
<dbReference type="InterPro" id="IPR000412">
    <property type="entry name" value="ABC_2_transport"/>
</dbReference>
<evidence type="ECO:0000259" key="6">
    <source>
        <dbReference type="PROSITE" id="PS51012"/>
    </source>
</evidence>
<name>A0ABU3H1C4_9BACL</name>
<feature type="domain" description="ABC transmembrane type-2" evidence="6">
    <location>
        <begin position="38"/>
        <end position="268"/>
    </location>
</feature>
<feature type="transmembrane region" description="Helical" evidence="5">
    <location>
        <begin position="190"/>
        <end position="207"/>
    </location>
</feature>
<keyword evidence="5" id="KW-1003">Cell membrane</keyword>
<feature type="transmembrane region" description="Helical" evidence="5">
    <location>
        <begin position="75"/>
        <end position="96"/>
    </location>
</feature>
<feature type="transmembrane region" description="Helical" evidence="5">
    <location>
        <begin position="30"/>
        <end position="55"/>
    </location>
</feature>
<evidence type="ECO:0000256" key="5">
    <source>
        <dbReference type="RuleBase" id="RU361157"/>
    </source>
</evidence>
<dbReference type="RefSeq" id="WP_051503511.1">
    <property type="nucleotide sequence ID" value="NZ_JAUSUY010000001.1"/>
</dbReference>
<evidence type="ECO:0000256" key="2">
    <source>
        <dbReference type="ARBA" id="ARBA00022692"/>
    </source>
</evidence>
<sequence>MNKIHNKGAFGMWHTALATLVRNQRSNLRAYPWTFTFGHIIDGTYLVLVTCFSYVYLIKGDVQTQFAAYAGTSDYLTYVMIGGALNLFSVSMMMNVSRALITEWREGTLEALLLSPSSRFGYFAGTAVQQLMRSLFELAVVLIFGIAAGLRLPNFDFLSVLTGIFAYLLSCFAMGLLLGCVMLHTRDTFFVQNTLFAFTALLCGFQFPREYLPEALGLAGNVFPLTDALTLLRGSLLSGKAIRSGDVLPVLLLCAVYIALALWTGKRIERRIFERY</sequence>
<dbReference type="PANTHER" id="PTHR43229:SF6">
    <property type="entry name" value="ABC-TYPE MULTIDRUG TRANSPORT SYSTEM, PERMEASE COMPONENT"/>
    <property type="match status" value="1"/>
</dbReference>
<dbReference type="InterPro" id="IPR051784">
    <property type="entry name" value="Nod_factor_ABC_transporter"/>
</dbReference>
<evidence type="ECO:0000256" key="3">
    <source>
        <dbReference type="ARBA" id="ARBA00022989"/>
    </source>
</evidence>
<keyword evidence="4 5" id="KW-0472">Membrane</keyword>
<dbReference type="PIRSF" id="PIRSF006648">
    <property type="entry name" value="DrrB"/>
    <property type="match status" value="1"/>
</dbReference>
<feature type="transmembrane region" description="Helical" evidence="5">
    <location>
        <begin position="135"/>
        <end position="152"/>
    </location>
</feature>
<reference evidence="7 8" key="1">
    <citation type="submission" date="2023-07" db="EMBL/GenBank/DDBJ databases">
        <title>Genomic Encyclopedia of Type Strains, Phase IV (KMG-IV): sequencing the most valuable type-strain genomes for metagenomic binning, comparative biology and taxonomic classification.</title>
        <authorList>
            <person name="Goeker M."/>
        </authorList>
    </citation>
    <scope>NUCLEOTIDE SEQUENCE [LARGE SCALE GENOMIC DNA]</scope>
    <source>
        <strain evidence="7 8">T98</strain>
    </source>
</reference>
<dbReference type="PANTHER" id="PTHR43229">
    <property type="entry name" value="NODULATION PROTEIN J"/>
    <property type="match status" value="1"/>
</dbReference>
<dbReference type="PROSITE" id="PS51012">
    <property type="entry name" value="ABC_TM2"/>
    <property type="match status" value="1"/>
</dbReference>
<proteinExistence type="inferred from homology"/>
<keyword evidence="2 5" id="KW-0812">Transmembrane</keyword>
<comment type="subcellular location">
    <subcellularLocation>
        <location evidence="5">Cell membrane</location>
        <topology evidence="5">Multi-pass membrane protein</topology>
    </subcellularLocation>
    <subcellularLocation>
        <location evidence="1">Membrane</location>
        <topology evidence="1">Multi-pass membrane protein</topology>
    </subcellularLocation>
</comment>
<feature type="transmembrane region" description="Helical" evidence="5">
    <location>
        <begin position="247"/>
        <end position="265"/>
    </location>
</feature>
<evidence type="ECO:0000313" key="7">
    <source>
        <dbReference type="EMBL" id="MDT3424619.1"/>
    </source>
</evidence>
<organism evidence="7 8">
    <name type="scientific">Paenibacillus forsythiae</name>
    <dbReference type="NCBI Taxonomy" id="365616"/>
    <lineage>
        <taxon>Bacteria</taxon>
        <taxon>Bacillati</taxon>
        <taxon>Bacillota</taxon>
        <taxon>Bacilli</taxon>
        <taxon>Bacillales</taxon>
        <taxon>Paenibacillaceae</taxon>
        <taxon>Paenibacillus</taxon>
    </lineage>
</organism>
<feature type="transmembrane region" description="Helical" evidence="5">
    <location>
        <begin position="164"/>
        <end position="183"/>
    </location>
</feature>
<dbReference type="Pfam" id="PF01061">
    <property type="entry name" value="ABC2_membrane"/>
    <property type="match status" value="1"/>
</dbReference>
<comment type="similarity">
    <text evidence="5">Belongs to the ABC-2 integral membrane protein family.</text>
</comment>
<keyword evidence="5" id="KW-0813">Transport</keyword>
<evidence type="ECO:0000256" key="4">
    <source>
        <dbReference type="ARBA" id="ARBA00023136"/>
    </source>
</evidence>
<keyword evidence="3 5" id="KW-1133">Transmembrane helix</keyword>
<dbReference type="Proteomes" id="UP001248709">
    <property type="component" value="Unassembled WGS sequence"/>
</dbReference>
<evidence type="ECO:0000256" key="1">
    <source>
        <dbReference type="ARBA" id="ARBA00004141"/>
    </source>
</evidence>
<dbReference type="EMBL" id="JAUSUY010000001">
    <property type="protein sequence ID" value="MDT3424619.1"/>
    <property type="molecule type" value="Genomic_DNA"/>
</dbReference>
<accession>A0ABU3H1C4</accession>
<comment type="caution">
    <text evidence="7">The sequence shown here is derived from an EMBL/GenBank/DDBJ whole genome shotgun (WGS) entry which is preliminary data.</text>
</comment>
<protein>
    <recommendedName>
        <fullName evidence="5">Transport permease protein</fullName>
    </recommendedName>
</protein>
<evidence type="ECO:0000313" key="8">
    <source>
        <dbReference type="Proteomes" id="UP001248709"/>
    </source>
</evidence>
<dbReference type="InterPro" id="IPR013525">
    <property type="entry name" value="ABC2_TM"/>
</dbReference>
<keyword evidence="8" id="KW-1185">Reference proteome</keyword>
<gene>
    <name evidence="7" type="ORF">J2Z22_000131</name>
</gene>